<dbReference type="RefSeq" id="XP_011301112.1">
    <property type="nucleotide sequence ID" value="XM_011302810.1"/>
</dbReference>
<evidence type="ECO:0000256" key="2">
    <source>
        <dbReference type="ARBA" id="ARBA00004496"/>
    </source>
</evidence>
<feature type="region of interest" description="Disordered" evidence="11">
    <location>
        <begin position="479"/>
        <end position="528"/>
    </location>
</feature>
<dbReference type="PANTHER" id="PTHR13108">
    <property type="entry name" value="CONDENSIN COMPLEX SUBUNIT 2"/>
    <property type="match status" value="1"/>
</dbReference>
<feature type="region of interest" description="Disordered" evidence="11">
    <location>
        <begin position="588"/>
        <end position="610"/>
    </location>
</feature>
<feature type="region of interest" description="Disordered" evidence="11">
    <location>
        <begin position="1"/>
        <end position="69"/>
    </location>
</feature>
<feature type="compositionally biased region" description="Basic and acidic residues" evidence="11">
    <location>
        <begin position="1"/>
        <end position="19"/>
    </location>
</feature>
<dbReference type="GO" id="GO:0000796">
    <property type="term" value="C:condensin complex"/>
    <property type="evidence" value="ECO:0007669"/>
    <property type="project" value="InterPro"/>
</dbReference>
<reference evidence="14" key="2">
    <citation type="submission" date="2025-04" db="UniProtKB">
        <authorList>
            <consortium name="RefSeq"/>
        </authorList>
    </citation>
    <scope>IDENTIFICATION</scope>
    <source>
        <strain evidence="14">USDA-PBARC FA_bdor</strain>
        <tissue evidence="14">Whole organism</tissue>
    </source>
</reference>
<evidence type="ECO:0000256" key="1">
    <source>
        <dbReference type="ARBA" id="ARBA00004286"/>
    </source>
</evidence>
<dbReference type="CTD" id="35287"/>
<evidence type="ECO:0000256" key="5">
    <source>
        <dbReference type="ARBA" id="ARBA00022454"/>
    </source>
</evidence>
<evidence type="ECO:0000256" key="10">
    <source>
        <dbReference type="ARBA" id="ARBA00023306"/>
    </source>
</evidence>
<feature type="compositionally biased region" description="Low complexity" evidence="11">
    <location>
        <begin position="165"/>
        <end position="174"/>
    </location>
</feature>
<dbReference type="Proteomes" id="UP000694866">
    <property type="component" value="Unplaced"/>
</dbReference>
<dbReference type="InterPro" id="IPR022816">
    <property type="entry name" value="Condensin_barren_su2"/>
</dbReference>
<evidence type="ECO:0000313" key="14">
    <source>
        <dbReference type="RefSeq" id="XP_011301112.1"/>
    </source>
</evidence>
<keyword evidence="8" id="KW-0498">Mitosis</keyword>
<dbReference type="Pfam" id="PF05786">
    <property type="entry name" value="Cnd2"/>
    <property type="match status" value="2"/>
</dbReference>
<evidence type="ECO:0000313" key="13">
    <source>
        <dbReference type="Proteomes" id="UP000694866"/>
    </source>
</evidence>
<protein>
    <recommendedName>
        <fullName evidence="4">Condensin complex subunit 2</fullName>
    </recommendedName>
</protein>
<organism evidence="12">
    <name type="scientific">Fopius arisanus</name>
    <dbReference type="NCBI Taxonomy" id="64838"/>
    <lineage>
        <taxon>Eukaryota</taxon>
        <taxon>Metazoa</taxon>
        <taxon>Ecdysozoa</taxon>
        <taxon>Arthropoda</taxon>
        <taxon>Hexapoda</taxon>
        <taxon>Insecta</taxon>
        <taxon>Pterygota</taxon>
        <taxon>Neoptera</taxon>
        <taxon>Endopterygota</taxon>
        <taxon>Hymenoptera</taxon>
        <taxon>Apocrita</taxon>
        <taxon>Ichneumonoidea</taxon>
        <taxon>Braconidae</taxon>
        <taxon>Opiinae</taxon>
        <taxon>Fopius</taxon>
    </lineage>
</organism>
<accession>A0A0C9RRA3</accession>
<keyword evidence="7" id="KW-0132">Cell division</keyword>
<evidence type="ECO:0000256" key="7">
    <source>
        <dbReference type="ARBA" id="ARBA00022618"/>
    </source>
</evidence>
<dbReference type="KEGG" id="fas:105265364"/>
<feature type="compositionally biased region" description="Low complexity" evidence="11">
    <location>
        <begin position="58"/>
        <end position="68"/>
    </location>
</feature>
<proteinExistence type="inferred from homology"/>
<dbReference type="EMBL" id="GBYB01009836">
    <property type="protein sequence ID" value="JAG79603.1"/>
    <property type="molecule type" value="Transcribed_RNA"/>
</dbReference>
<dbReference type="AlphaFoldDB" id="A0A0C9RRA3"/>
<evidence type="ECO:0000256" key="11">
    <source>
        <dbReference type="SAM" id="MobiDB-lite"/>
    </source>
</evidence>
<dbReference type="GO" id="GO:0051301">
    <property type="term" value="P:cell division"/>
    <property type="evidence" value="ECO:0007669"/>
    <property type="project" value="UniProtKB-KW"/>
</dbReference>
<evidence type="ECO:0000256" key="3">
    <source>
        <dbReference type="ARBA" id="ARBA00009471"/>
    </source>
</evidence>
<dbReference type="GO" id="GO:0005737">
    <property type="term" value="C:cytoplasm"/>
    <property type="evidence" value="ECO:0007669"/>
    <property type="project" value="UniProtKB-SubCell"/>
</dbReference>
<dbReference type="OrthoDB" id="362021at2759"/>
<evidence type="ECO:0000256" key="9">
    <source>
        <dbReference type="ARBA" id="ARBA00023067"/>
    </source>
</evidence>
<gene>
    <name evidence="12" type="primary">ncaph</name>
    <name evidence="14" type="synonym">barr</name>
    <name evidence="12" type="ORF">g.4118</name>
</gene>
<accession>A0A9R1T1C7</accession>
<dbReference type="GO" id="GO:0007076">
    <property type="term" value="P:mitotic chromosome condensation"/>
    <property type="evidence" value="ECO:0007669"/>
    <property type="project" value="InterPro"/>
</dbReference>
<keyword evidence="10" id="KW-0131">Cell cycle</keyword>
<evidence type="ECO:0000256" key="6">
    <source>
        <dbReference type="ARBA" id="ARBA00022490"/>
    </source>
</evidence>
<feature type="compositionally biased region" description="Basic and acidic residues" evidence="11">
    <location>
        <begin position="494"/>
        <end position="521"/>
    </location>
</feature>
<evidence type="ECO:0000256" key="8">
    <source>
        <dbReference type="ARBA" id="ARBA00022776"/>
    </source>
</evidence>
<sequence length="670" mass="76126">MEKKIAMIEERVKEGRETPGDILRPIRRRSSILPRANSDPLEINDDSVERGRTRHETPSTSSSSSRRSLNLGSINQLSSPQIAAGVAECIKLNTENKITKKNAFSLKLIDLMTYMVNSKDEKMSNLQMASTTLDVSAKIYGLRVDVLHQETMDMVGNLEHENNENQEGNVEENGQPFQENPVKAKKKKKKRSQVLTDVESLCCELEIIKLEPPMLGDGDFQTSDMLLQVNAPRHVGMGLSIHPYNDYILDSRKPEIEEANEKIPYNPIKIPEDSNIGKIFNDFEFSFHLDSEYDVEAIMENWSQRASVSQAEPLSFDPNASFPEEDEDDHDDVFINDELEKFDEEEAVPVALHHRQREAIVNADDMIAAIATVSDYSFFDENLLEIKWRSGTQWTVKRPRNMATSLVEGDRRAPLRKKKDFSIDFMVELDPGIDDKFVMMKKVKRKFKNLDHHLVRSEENFEDQFGLFKFGLRPDDVDLMPNKRVGPRGQAEVDNERRPSVNSDDYHDNDYDGGDMDHDNSLEDQPVDLPVSQGGNNLDEFASQGGFTGSNLIEAPKLTEKIYIPFSQRAKKIDMRHLKKCIWNSISSGNDDKENVEQEEGNGNTKQGGEPKTFAEIYEHLPDKLSKNDAKELSFPIAFVSLLHLANEKNLKLLSTDNLSDIIVHQHSAS</sequence>
<keyword evidence="9" id="KW-0226">DNA condensation</keyword>
<keyword evidence="5" id="KW-0158">Chromosome</keyword>
<comment type="similarity">
    <text evidence="3">Belongs to the CND2 (condensin subunit 2) family.</text>
</comment>
<dbReference type="GeneID" id="105265364"/>
<evidence type="ECO:0000313" key="12">
    <source>
        <dbReference type="EMBL" id="JAG79603.1"/>
    </source>
</evidence>
<feature type="region of interest" description="Disordered" evidence="11">
    <location>
        <begin position="164"/>
        <end position="185"/>
    </location>
</feature>
<dbReference type="PANTHER" id="PTHR13108:SF9">
    <property type="entry name" value="CONDENSIN COMPLEX SUBUNIT 2"/>
    <property type="match status" value="1"/>
</dbReference>
<comment type="subcellular location">
    <subcellularLocation>
        <location evidence="1">Chromosome</location>
    </subcellularLocation>
    <subcellularLocation>
        <location evidence="2">Cytoplasm</location>
    </subcellularLocation>
</comment>
<reference evidence="12" key="1">
    <citation type="submission" date="2015-01" db="EMBL/GenBank/DDBJ databases">
        <title>Transcriptome Assembly of Fopius arisanus.</title>
        <authorList>
            <person name="Geib S."/>
        </authorList>
    </citation>
    <scope>NUCLEOTIDE SEQUENCE</scope>
</reference>
<name>A0A0C9RRA3_9HYME</name>
<keyword evidence="13" id="KW-1185">Reference proteome</keyword>
<dbReference type="GO" id="GO:0003682">
    <property type="term" value="F:chromatin binding"/>
    <property type="evidence" value="ECO:0007669"/>
    <property type="project" value="TreeGrafter"/>
</dbReference>
<feature type="compositionally biased region" description="Basic and acidic residues" evidence="11">
    <location>
        <begin position="47"/>
        <end position="57"/>
    </location>
</feature>
<evidence type="ECO:0000256" key="4">
    <source>
        <dbReference type="ARBA" id="ARBA00016065"/>
    </source>
</evidence>
<keyword evidence="6" id="KW-0963">Cytoplasm</keyword>
<feature type="region of interest" description="Disordered" evidence="11">
    <location>
        <begin position="309"/>
        <end position="328"/>
    </location>
</feature>